<dbReference type="InterPro" id="IPR011701">
    <property type="entry name" value="MFS"/>
</dbReference>
<gene>
    <name evidence="11" type="ORF">J2Z20_000906</name>
</gene>
<dbReference type="RefSeq" id="WP_209845792.1">
    <property type="nucleotide sequence ID" value="NZ_CBCRVE010000002.1"/>
</dbReference>
<comment type="subcellular location">
    <subcellularLocation>
        <location evidence="1">Cell membrane</location>
        <topology evidence="1">Multi-pass membrane protein</topology>
    </subcellularLocation>
</comment>
<dbReference type="Proteomes" id="UP001519273">
    <property type="component" value="Unassembled WGS sequence"/>
</dbReference>
<keyword evidence="3" id="KW-0813">Transport</keyword>
<feature type="transmembrane region" description="Helical" evidence="9">
    <location>
        <begin position="80"/>
        <end position="96"/>
    </location>
</feature>
<dbReference type="PANTHER" id="PTHR23535">
    <property type="entry name" value="SUGAR EFFLUX TRANSPORTER A-RELATED"/>
    <property type="match status" value="1"/>
</dbReference>
<dbReference type="SUPFAM" id="SSF103473">
    <property type="entry name" value="MFS general substrate transporter"/>
    <property type="match status" value="1"/>
</dbReference>
<comment type="caution">
    <text evidence="11">The sequence shown here is derived from an EMBL/GenBank/DDBJ whole genome shotgun (WGS) entry which is preliminary data.</text>
</comment>
<evidence type="ECO:0000313" key="11">
    <source>
        <dbReference type="EMBL" id="MBP1936045.1"/>
    </source>
</evidence>
<sequence>MYTRLKNLFAIKGYRLFVICMLLVGIGISITMPYLSLYCTEDLGMSAGAFGVFMAVSSISGVVVNTLIAKRSDSGLDRKWIIISAMLSSALGYASYLVFHNFFILLIAVSLFNGLGAAAMPQIYAYAQESANASKSDDKTFAMSALRSLVSLGFLIGPLGGTLILGAFGYKGLFLGTSAIFLTITVLVFLFLQERKAAQNNIRKRRSTVTYTLKSRQIRLPLIAFIFLFAVNAINGINTPLFIVNELQGSHADVGLVVSISAGLEIPIMLVLGALSRKISNHALMIYGCFISIIYYILLSVSTQSWHLIAAQLLQATFVAIIMGNGLSYFTDLLPNSPGLSTTIYTNGSIIGRLVGNLGGGVIAQFAGFRHVYWVCLALVVLSFLILWNTRSYRQTEVPTEYTQSV</sequence>
<evidence type="ECO:0000256" key="9">
    <source>
        <dbReference type="SAM" id="Phobius"/>
    </source>
</evidence>
<dbReference type="EMBL" id="JAGGKP010000001">
    <property type="protein sequence ID" value="MBP1936045.1"/>
    <property type="molecule type" value="Genomic_DNA"/>
</dbReference>
<evidence type="ECO:0000256" key="3">
    <source>
        <dbReference type="ARBA" id="ARBA00022448"/>
    </source>
</evidence>
<evidence type="ECO:0000256" key="4">
    <source>
        <dbReference type="ARBA" id="ARBA00022475"/>
    </source>
</evidence>
<feature type="transmembrane region" description="Helical" evidence="9">
    <location>
        <begin position="305"/>
        <end position="323"/>
    </location>
</feature>
<evidence type="ECO:0000256" key="8">
    <source>
        <dbReference type="ARBA" id="ARBA00023136"/>
    </source>
</evidence>
<evidence type="ECO:0000256" key="2">
    <source>
        <dbReference type="ARBA" id="ARBA00006523"/>
    </source>
</evidence>
<evidence type="ECO:0000256" key="5">
    <source>
        <dbReference type="ARBA" id="ARBA00022597"/>
    </source>
</evidence>
<evidence type="ECO:0000256" key="1">
    <source>
        <dbReference type="ARBA" id="ARBA00004651"/>
    </source>
</evidence>
<feature type="domain" description="Major facilitator superfamily (MFS) profile" evidence="10">
    <location>
        <begin position="13"/>
        <end position="395"/>
    </location>
</feature>
<evidence type="ECO:0000256" key="7">
    <source>
        <dbReference type="ARBA" id="ARBA00022989"/>
    </source>
</evidence>
<feature type="transmembrane region" description="Helical" evidence="9">
    <location>
        <begin position="148"/>
        <end position="168"/>
    </location>
</feature>
<feature type="transmembrane region" description="Helical" evidence="9">
    <location>
        <begin position="372"/>
        <end position="388"/>
    </location>
</feature>
<comment type="similarity">
    <text evidence="2">Belongs to the major facilitator superfamily. Set transporter family.</text>
</comment>
<accession>A0ABS4H0J0</accession>
<keyword evidence="5" id="KW-0762">Sugar transport</keyword>
<feature type="transmembrane region" description="Helical" evidence="9">
    <location>
        <begin position="174"/>
        <end position="192"/>
    </location>
</feature>
<dbReference type="PROSITE" id="PS50850">
    <property type="entry name" value="MFS"/>
    <property type="match status" value="1"/>
</dbReference>
<evidence type="ECO:0000259" key="10">
    <source>
        <dbReference type="PROSITE" id="PS50850"/>
    </source>
</evidence>
<feature type="transmembrane region" description="Helical" evidence="9">
    <location>
        <begin position="344"/>
        <end position="366"/>
    </location>
</feature>
<keyword evidence="4" id="KW-1003">Cell membrane</keyword>
<feature type="transmembrane region" description="Helical" evidence="9">
    <location>
        <begin position="102"/>
        <end position="127"/>
    </location>
</feature>
<feature type="transmembrane region" description="Helical" evidence="9">
    <location>
        <begin position="222"/>
        <end position="244"/>
    </location>
</feature>
<feature type="transmembrane region" description="Helical" evidence="9">
    <location>
        <begin position="14"/>
        <end position="35"/>
    </location>
</feature>
<dbReference type="Pfam" id="PF07690">
    <property type="entry name" value="MFS_1"/>
    <property type="match status" value="1"/>
</dbReference>
<feature type="transmembrane region" description="Helical" evidence="9">
    <location>
        <begin position="47"/>
        <end position="68"/>
    </location>
</feature>
<organism evidence="11 12">
    <name type="scientific">Paenibacillus sediminis</name>
    <dbReference type="NCBI Taxonomy" id="664909"/>
    <lineage>
        <taxon>Bacteria</taxon>
        <taxon>Bacillati</taxon>
        <taxon>Bacillota</taxon>
        <taxon>Bacilli</taxon>
        <taxon>Bacillales</taxon>
        <taxon>Paenibacillaceae</taxon>
        <taxon>Paenibacillus</taxon>
    </lineage>
</organism>
<feature type="transmembrane region" description="Helical" evidence="9">
    <location>
        <begin position="282"/>
        <end position="299"/>
    </location>
</feature>
<keyword evidence="7 9" id="KW-1133">Transmembrane helix</keyword>
<keyword evidence="6 9" id="KW-0812">Transmembrane</keyword>
<name>A0ABS4H0J0_9BACL</name>
<dbReference type="CDD" id="cd17471">
    <property type="entry name" value="MFS_Set"/>
    <property type="match status" value="1"/>
</dbReference>
<evidence type="ECO:0000313" key="12">
    <source>
        <dbReference type="Proteomes" id="UP001519273"/>
    </source>
</evidence>
<dbReference type="Gene3D" id="1.20.1250.20">
    <property type="entry name" value="MFS general substrate transporter like domains"/>
    <property type="match status" value="2"/>
</dbReference>
<keyword evidence="12" id="KW-1185">Reference proteome</keyword>
<feature type="transmembrane region" description="Helical" evidence="9">
    <location>
        <begin position="256"/>
        <end position="275"/>
    </location>
</feature>
<dbReference type="PANTHER" id="PTHR23535:SF2">
    <property type="entry name" value="SUGAR EFFLUX TRANSPORTER A-RELATED"/>
    <property type="match status" value="1"/>
</dbReference>
<dbReference type="InterPro" id="IPR020846">
    <property type="entry name" value="MFS_dom"/>
</dbReference>
<proteinExistence type="inferred from homology"/>
<reference evidence="11 12" key="1">
    <citation type="submission" date="2021-03" db="EMBL/GenBank/DDBJ databases">
        <title>Genomic Encyclopedia of Type Strains, Phase IV (KMG-IV): sequencing the most valuable type-strain genomes for metagenomic binning, comparative biology and taxonomic classification.</title>
        <authorList>
            <person name="Goeker M."/>
        </authorList>
    </citation>
    <scope>NUCLEOTIDE SEQUENCE [LARGE SCALE GENOMIC DNA]</scope>
    <source>
        <strain evidence="11 12">DSM 23491</strain>
    </source>
</reference>
<keyword evidence="8 9" id="KW-0472">Membrane</keyword>
<dbReference type="InterPro" id="IPR036259">
    <property type="entry name" value="MFS_trans_sf"/>
</dbReference>
<protein>
    <submittedName>
        <fullName evidence="11">MFS family permease</fullName>
    </submittedName>
</protein>
<evidence type="ECO:0000256" key="6">
    <source>
        <dbReference type="ARBA" id="ARBA00022692"/>
    </source>
</evidence>